<keyword evidence="1 3" id="KW-0489">Methyltransferase</keyword>
<dbReference type="PANTHER" id="PTHR11103:SF18">
    <property type="entry name" value="SLR1189 PROTEIN"/>
    <property type="match status" value="1"/>
</dbReference>
<accession>A0ABW0GQL3</accession>
<reference evidence="7" key="1">
    <citation type="journal article" date="2019" name="Int. J. Syst. Evol. Microbiol.">
        <title>The Global Catalogue of Microorganisms (GCM) 10K type strain sequencing project: providing services to taxonomists for standard genome sequencing and annotation.</title>
        <authorList>
            <consortium name="The Broad Institute Genomics Platform"/>
            <consortium name="The Broad Institute Genome Sequencing Center for Infectious Disease"/>
            <person name="Wu L."/>
            <person name="Ma J."/>
        </authorList>
    </citation>
    <scope>NUCLEOTIDE SEQUENCE [LARGE SCALE GENOMIC DNA]</scope>
    <source>
        <strain evidence="7">CCUG 43114</strain>
    </source>
</reference>
<sequence>MTTAEREVRDSGRRERGRRRGTAAAVPSPTKETHVHPDLFLTDAGLETELLFLDGRELPYFASFPLLDDPEGRSRLLSYYRPFVALADGLGVGAALETPTWRASADWGARLGFDAADLARLNADAVALVREAVAEAAPAVPVVVSGNLGPRGDGYVAGDRMTVEEATAYHAPQVAALADAGADRVAVLTMTYVEEAVGVVRAAAAAGAPVLVSFTVETDGLLPSGQPLAEAVAEVDRLTDGHPETYGLNCAHPDHVHDALAGLGDVSGRVTAFRPNASRMSHAELDEATELDDGDPLELGAQLADLRRRHPHLTTFGGCCGTDLRHVRAAGHALSAAVVGV</sequence>
<dbReference type="PROSITE" id="PS50970">
    <property type="entry name" value="HCY"/>
    <property type="match status" value="1"/>
</dbReference>
<dbReference type="SUPFAM" id="SSF82282">
    <property type="entry name" value="Homocysteine S-methyltransferase"/>
    <property type="match status" value="1"/>
</dbReference>
<feature type="compositionally biased region" description="Basic and acidic residues" evidence="4">
    <location>
        <begin position="1"/>
        <end position="14"/>
    </location>
</feature>
<comment type="caution">
    <text evidence="6">The sequence shown here is derived from an EMBL/GenBank/DDBJ whole genome shotgun (WGS) entry which is preliminary data.</text>
</comment>
<keyword evidence="3" id="KW-0479">Metal-binding</keyword>
<evidence type="ECO:0000313" key="6">
    <source>
        <dbReference type="EMBL" id="MFC5381131.1"/>
    </source>
</evidence>
<evidence type="ECO:0000256" key="1">
    <source>
        <dbReference type="ARBA" id="ARBA00022603"/>
    </source>
</evidence>
<evidence type="ECO:0000256" key="2">
    <source>
        <dbReference type="ARBA" id="ARBA00022679"/>
    </source>
</evidence>
<feature type="binding site" evidence="3">
    <location>
        <position position="250"/>
    </location>
    <ligand>
        <name>Zn(2+)</name>
        <dbReference type="ChEBI" id="CHEBI:29105"/>
    </ligand>
</feature>
<protein>
    <submittedName>
        <fullName evidence="6">Homocysteine S-methyltransferase family protein</fullName>
    </submittedName>
</protein>
<dbReference type="Pfam" id="PF02574">
    <property type="entry name" value="S-methyl_trans"/>
    <property type="match status" value="1"/>
</dbReference>
<keyword evidence="2 3" id="KW-0808">Transferase</keyword>
<evidence type="ECO:0000256" key="4">
    <source>
        <dbReference type="SAM" id="MobiDB-lite"/>
    </source>
</evidence>
<dbReference type="InterPro" id="IPR036589">
    <property type="entry name" value="HCY_dom_sf"/>
</dbReference>
<gene>
    <name evidence="6" type="ORF">ACFPJ6_10040</name>
</gene>
<dbReference type="InterPro" id="IPR003726">
    <property type="entry name" value="HCY_dom"/>
</dbReference>
<dbReference type="PANTHER" id="PTHR11103">
    <property type="entry name" value="SLR1189 PROTEIN"/>
    <property type="match status" value="1"/>
</dbReference>
<organism evidence="6 7">
    <name type="scientific">Aquipuribacter nitratireducens</name>
    <dbReference type="NCBI Taxonomy" id="650104"/>
    <lineage>
        <taxon>Bacteria</taxon>
        <taxon>Bacillati</taxon>
        <taxon>Actinomycetota</taxon>
        <taxon>Actinomycetes</taxon>
        <taxon>Micrococcales</taxon>
        <taxon>Intrasporangiaceae</taxon>
        <taxon>Aquipuribacter</taxon>
    </lineage>
</organism>
<comment type="cofactor">
    <cofactor evidence="3">
        <name>Zn(2+)</name>
        <dbReference type="ChEBI" id="CHEBI:29105"/>
    </cofactor>
</comment>
<dbReference type="Proteomes" id="UP001596122">
    <property type="component" value="Unassembled WGS sequence"/>
</dbReference>
<feature type="domain" description="Hcy-binding" evidence="5">
    <location>
        <begin position="28"/>
        <end position="334"/>
    </location>
</feature>
<dbReference type="Gene3D" id="3.20.20.330">
    <property type="entry name" value="Homocysteine-binding-like domain"/>
    <property type="match status" value="1"/>
</dbReference>
<proteinExistence type="predicted"/>
<feature type="binding site" evidence="3">
    <location>
        <position position="319"/>
    </location>
    <ligand>
        <name>Zn(2+)</name>
        <dbReference type="ChEBI" id="CHEBI:29105"/>
    </ligand>
</feature>
<keyword evidence="7" id="KW-1185">Reference proteome</keyword>
<feature type="binding site" evidence="3">
    <location>
        <position position="320"/>
    </location>
    <ligand>
        <name>Zn(2+)</name>
        <dbReference type="ChEBI" id="CHEBI:29105"/>
    </ligand>
</feature>
<evidence type="ECO:0000259" key="5">
    <source>
        <dbReference type="PROSITE" id="PS50970"/>
    </source>
</evidence>
<dbReference type="RefSeq" id="WP_340270518.1">
    <property type="nucleotide sequence ID" value="NZ_JBBEOG010000007.1"/>
</dbReference>
<evidence type="ECO:0000256" key="3">
    <source>
        <dbReference type="PROSITE-ProRule" id="PRU00333"/>
    </source>
</evidence>
<name>A0ABW0GQL3_9MICO</name>
<feature type="region of interest" description="Disordered" evidence="4">
    <location>
        <begin position="1"/>
        <end position="34"/>
    </location>
</feature>
<evidence type="ECO:0000313" key="7">
    <source>
        <dbReference type="Proteomes" id="UP001596122"/>
    </source>
</evidence>
<dbReference type="EMBL" id="JBHSLD010000009">
    <property type="protein sequence ID" value="MFC5381131.1"/>
    <property type="molecule type" value="Genomic_DNA"/>
</dbReference>
<keyword evidence="3" id="KW-0862">Zinc</keyword>